<comment type="caution">
    <text evidence="7">The sequence shown here is derived from an EMBL/GenBank/DDBJ whole genome shotgun (WGS) entry which is preliminary data.</text>
</comment>
<accession>A0A2W7J439</accession>
<dbReference type="PRINTS" id="PR00039">
    <property type="entry name" value="HTHLYSR"/>
</dbReference>
<evidence type="ECO:0000313" key="8">
    <source>
        <dbReference type="Proteomes" id="UP000249688"/>
    </source>
</evidence>
<dbReference type="EMBL" id="QKYU01000010">
    <property type="protein sequence ID" value="PZW45833.1"/>
    <property type="molecule type" value="Genomic_DNA"/>
</dbReference>
<reference evidence="7 8" key="1">
    <citation type="submission" date="2018-06" db="EMBL/GenBank/DDBJ databases">
        <title>Genomic Encyclopedia of Archaeal and Bacterial Type Strains, Phase II (KMG-II): from individual species to whole genera.</title>
        <authorList>
            <person name="Goeker M."/>
        </authorList>
    </citation>
    <scope>NUCLEOTIDE SEQUENCE [LARGE SCALE GENOMIC DNA]</scope>
    <source>
        <strain evidence="7 8">DSM 24525</strain>
    </source>
</reference>
<proteinExistence type="inferred from homology"/>
<dbReference type="GO" id="GO:0003677">
    <property type="term" value="F:DNA binding"/>
    <property type="evidence" value="ECO:0007669"/>
    <property type="project" value="UniProtKB-KW"/>
</dbReference>
<feature type="domain" description="HTH lysR-type" evidence="6">
    <location>
        <begin position="6"/>
        <end position="63"/>
    </location>
</feature>
<keyword evidence="8" id="KW-1185">Reference proteome</keyword>
<dbReference type="PANTHER" id="PTHR30346">
    <property type="entry name" value="TRANSCRIPTIONAL DUAL REGULATOR HCAR-RELATED"/>
    <property type="match status" value="1"/>
</dbReference>
<protein>
    <submittedName>
        <fullName evidence="7">LysR family hydrogen peroxide-inducible transcriptional activator</fullName>
    </submittedName>
</protein>
<name>A0A2W7J439_9PROT</name>
<dbReference type="GO" id="GO:0003700">
    <property type="term" value="F:DNA-binding transcription factor activity"/>
    <property type="evidence" value="ECO:0007669"/>
    <property type="project" value="InterPro"/>
</dbReference>
<evidence type="ECO:0000256" key="4">
    <source>
        <dbReference type="ARBA" id="ARBA00023159"/>
    </source>
</evidence>
<dbReference type="AlphaFoldDB" id="A0A2W7J439"/>
<dbReference type="GO" id="GO:0032993">
    <property type="term" value="C:protein-DNA complex"/>
    <property type="evidence" value="ECO:0007669"/>
    <property type="project" value="TreeGrafter"/>
</dbReference>
<evidence type="ECO:0000256" key="1">
    <source>
        <dbReference type="ARBA" id="ARBA00009437"/>
    </source>
</evidence>
<evidence type="ECO:0000256" key="2">
    <source>
        <dbReference type="ARBA" id="ARBA00023015"/>
    </source>
</evidence>
<keyword evidence="2" id="KW-0805">Transcription regulation</keyword>
<dbReference type="InterPro" id="IPR036388">
    <property type="entry name" value="WH-like_DNA-bd_sf"/>
</dbReference>
<dbReference type="Proteomes" id="UP000249688">
    <property type="component" value="Unassembled WGS sequence"/>
</dbReference>
<gene>
    <name evidence="7" type="ORF">C8P66_11031</name>
</gene>
<dbReference type="Pfam" id="PF00126">
    <property type="entry name" value="HTH_1"/>
    <property type="match status" value="1"/>
</dbReference>
<dbReference type="Gene3D" id="3.40.190.10">
    <property type="entry name" value="Periplasmic binding protein-like II"/>
    <property type="match status" value="2"/>
</dbReference>
<evidence type="ECO:0000313" key="7">
    <source>
        <dbReference type="EMBL" id="PZW45833.1"/>
    </source>
</evidence>
<dbReference type="OrthoDB" id="9775392at2"/>
<dbReference type="FunFam" id="1.10.10.10:FF:000001">
    <property type="entry name" value="LysR family transcriptional regulator"/>
    <property type="match status" value="1"/>
</dbReference>
<keyword evidence="5" id="KW-0804">Transcription</keyword>
<dbReference type="InterPro" id="IPR036390">
    <property type="entry name" value="WH_DNA-bd_sf"/>
</dbReference>
<keyword evidence="4" id="KW-0010">Activator</keyword>
<dbReference type="Gene3D" id="1.10.10.10">
    <property type="entry name" value="Winged helix-like DNA-binding domain superfamily/Winged helix DNA-binding domain"/>
    <property type="match status" value="1"/>
</dbReference>
<comment type="similarity">
    <text evidence="1">Belongs to the LysR transcriptional regulatory family.</text>
</comment>
<keyword evidence="3" id="KW-0238">DNA-binding</keyword>
<dbReference type="CDD" id="cd08411">
    <property type="entry name" value="PBP2_OxyR"/>
    <property type="match status" value="1"/>
</dbReference>
<dbReference type="PANTHER" id="PTHR30346:SF26">
    <property type="entry name" value="HYDROGEN PEROXIDE-INDUCIBLE GENES ACTIVATOR"/>
    <property type="match status" value="1"/>
</dbReference>
<dbReference type="InterPro" id="IPR000847">
    <property type="entry name" value="LysR_HTH_N"/>
</dbReference>
<dbReference type="PROSITE" id="PS50931">
    <property type="entry name" value="HTH_LYSR"/>
    <property type="match status" value="1"/>
</dbReference>
<dbReference type="RefSeq" id="WP_111398108.1">
    <property type="nucleotide sequence ID" value="NZ_QKYU01000010.1"/>
</dbReference>
<evidence type="ECO:0000259" key="6">
    <source>
        <dbReference type="PROSITE" id="PS50931"/>
    </source>
</evidence>
<dbReference type="InterPro" id="IPR005119">
    <property type="entry name" value="LysR_subst-bd"/>
</dbReference>
<dbReference type="SUPFAM" id="SSF53850">
    <property type="entry name" value="Periplasmic binding protein-like II"/>
    <property type="match status" value="1"/>
</dbReference>
<sequence>MNLAGLSFRDLEYVTAVGEHLHFGKAAQSCAVSQPTLSAQIRKLEEFLGVVIFERGGRGVLVTERGEPVIAQARVILAEGRRLGEIAQAGAEPLVGTFRLGVIATLCPYLVPLLLQPLRERYPRLRLLFTEGLTASLVQALEAGELDAIVASAPIKEAEFTTLPLFREPFILAVPRDHPLATIDRVDQEDLPADELILLNEGHCLRDQALLLCPSRARGSGRGTDGLQAASLETLRQMIGAGIGCSLLPQLAVQIGALLDDMVAYRKIHGGVTPGRDVALFHRTSFGRIREVRMLRELMLDAVAAAGTIEVHARPSTRRR</sequence>
<dbReference type="SUPFAM" id="SSF46785">
    <property type="entry name" value="Winged helix' DNA-binding domain"/>
    <property type="match status" value="1"/>
</dbReference>
<organism evidence="7 8">
    <name type="scientific">Humitalea rosea</name>
    <dbReference type="NCBI Taxonomy" id="990373"/>
    <lineage>
        <taxon>Bacteria</taxon>
        <taxon>Pseudomonadati</taxon>
        <taxon>Pseudomonadota</taxon>
        <taxon>Alphaproteobacteria</taxon>
        <taxon>Acetobacterales</taxon>
        <taxon>Roseomonadaceae</taxon>
        <taxon>Humitalea</taxon>
    </lineage>
</organism>
<evidence type="ECO:0000256" key="3">
    <source>
        <dbReference type="ARBA" id="ARBA00023125"/>
    </source>
</evidence>
<evidence type="ECO:0000256" key="5">
    <source>
        <dbReference type="ARBA" id="ARBA00023163"/>
    </source>
</evidence>
<dbReference type="Pfam" id="PF03466">
    <property type="entry name" value="LysR_substrate"/>
    <property type="match status" value="1"/>
</dbReference>